<dbReference type="InterPro" id="IPR032783">
    <property type="entry name" value="AraC_lig"/>
</dbReference>
<evidence type="ECO:0000256" key="1">
    <source>
        <dbReference type="ARBA" id="ARBA00023015"/>
    </source>
</evidence>
<dbReference type="InterPro" id="IPR009057">
    <property type="entry name" value="Homeodomain-like_sf"/>
</dbReference>
<dbReference type="PROSITE" id="PS01124">
    <property type="entry name" value="HTH_ARAC_FAMILY_2"/>
    <property type="match status" value="1"/>
</dbReference>
<name>A0A158DI96_9BURK</name>
<reference evidence="5" key="1">
    <citation type="submission" date="2016-01" db="EMBL/GenBank/DDBJ databases">
        <authorList>
            <person name="Peeters C."/>
        </authorList>
    </citation>
    <scope>NUCLEOTIDE SEQUENCE [LARGE SCALE GENOMIC DNA]</scope>
    <source>
        <strain evidence="5">LMG 29325</strain>
    </source>
</reference>
<keyword evidence="2" id="KW-0238">DNA-binding</keyword>
<dbReference type="GO" id="GO:0003700">
    <property type="term" value="F:DNA-binding transcription factor activity"/>
    <property type="evidence" value="ECO:0007669"/>
    <property type="project" value="InterPro"/>
</dbReference>
<dbReference type="SUPFAM" id="SSF46689">
    <property type="entry name" value="Homeodomain-like"/>
    <property type="match status" value="2"/>
</dbReference>
<dbReference type="EMBL" id="FCOJ02000090">
    <property type="protein sequence ID" value="SAK94298.1"/>
    <property type="molecule type" value="Genomic_DNA"/>
</dbReference>
<dbReference type="SMART" id="SM00342">
    <property type="entry name" value="HTH_ARAC"/>
    <property type="match status" value="1"/>
</dbReference>
<dbReference type="InterPro" id="IPR050204">
    <property type="entry name" value="AraC_XylS_family_regulators"/>
</dbReference>
<keyword evidence="1" id="KW-0805">Transcription regulation</keyword>
<accession>A0A158DI96</accession>
<sequence>MLKVDWLSQLLKMITVTGRLEVRCTYGAPWRVAWAKSAGHEIPFHVVLKGRALVENSEKGTSRELTSGDILLLPHGAAHVMHDGSGRTPLPTQEREGLAGVTYSENAGAGQGLDMLCGRFLIEPPHDRLIRDYLPTDLIVRTASGDGGTGCDAASNHVANLVTLMREESAGDKLGARTILDALSSALFAVVLRQASQSSQLPPGLLTIAGNQRLAPAISAMFSEPARNWSLPELAALCNLSRATFMRHFRDALGRSAIDFLTDIRMSLAANDLKDSARATEAIAESVGYQSVSSFRRLFAERMGMTAGEWRRLARETEPA</sequence>
<dbReference type="InterPro" id="IPR018062">
    <property type="entry name" value="HTH_AraC-typ_CS"/>
</dbReference>
<dbReference type="InterPro" id="IPR018060">
    <property type="entry name" value="HTH_AraC"/>
</dbReference>
<evidence type="ECO:0000256" key="3">
    <source>
        <dbReference type="ARBA" id="ARBA00023163"/>
    </source>
</evidence>
<dbReference type="RefSeq" id="WP_086973685.1">
    <property type="nucleotide sequence ID" value="NZ_FCOJ02000090.1"/>
</dbReference>
<dbReference type="AlphaFoldDB" id="A0A158DI96"/>
<dbReference type="STRING" id="1777143.AWB82_06790"/>
<dbReference type="GO" id="GO:0043565">
    <property type="term" value="F:sequence-specific DNA binding"/>
    <property type="evidence" value="ECO:0007669"/>
    <property type="project" value="InterPro"/>
</dbReference>
<keyword evidence="3" id="KW-0804">Transcription</keyword>
<keyword evidence="6" id="KW-1185">Reference proteome</keyword>
<organism evidence="5 6">
    <name type="scientific">Caballeronia glebae</name>
    <dbReference type="NCBI Taxonomy" id="1777143"/>
    <lineage>
        <taxon>Bacteria</taxon>
        <taxon>Pseudomonadati</taxon>
        <taxon>Pseudomonadota</taxon>
        <taxon>Betaproteobacteria</taxon>
        <taxon>Burkholderiales</taxon>
        <taxon>Burkholderiaceae</taxon>
        <taxon>Caballeronia</taxon>
    </lineage>
</organism>
<gene>
    <name evidence="5" type="ORF">AWB82_06790</name>
</gene>
<proteinExistence type="predicted"/>
<evidence type="ECO:0000256" key="2">
    <source>
        <dbReference type="ARBA" id="ARBA00023125"/>
    </source>
</evidence>
<evidence type="ECO:0000313" key="5">
    <source>
        <dbReference type="EMBL" id="SAK94298.1"/>
    </source>
</evidence>
<dbReference type="OrthoDB" id="9783876at2"/>
<dbReference type="Pfam" id="PF12833">
    <property type="entry name" value="HTH_18"/>
    <property type="match status" value="1"/>
</dbReference>
<evidence type="ECO:0000313" key="6">
    <source>
        <dbReference type="Proteomes" id="UP000054596"/>
    </source>
</evidence>
<feature type="domain" description="HTH araC/xylS-type" evidence="4">
    <location>
        <begin position="212"/>
        <end position="313"/>
    </location>
</feature>
<dbReference type="PANTHER" id="PTHR46796">
    <property type="entry name" value="HTH-TYPE TRANSCRIPTIONAL ACTIVATOR RHAS-RELATED"/>
    <property type="match status" value="1"/>
</dbReference>
<protein>
    <submittedName>
        <fullName evidence="5">AraC family transcriptional regulator</fullName>
    </submittedName>
</protein>
<dbReference type="PROSITE" id="PS00041">
    <property type="entry name" value="HTH_ARAC_FAMILY_1"/>
    <property type="match status" value="1"/>
</dbReference>
<dbReference type="PANTHER" id="PTHR46796:SF7">
    <property type="entry name" value="ARAC FAMILY TRANSCRIPTIONAL REGULATOR"/>
    <property type="match status" value="1"/>
</dbReference>
<dbReference type="Proteomes" id="UP000054596">
    <property type="component" value="Unassembled WGS sequence"/>
</dbReference>
<comment type="caution">
    <text evidence="5">The sequence shown here is derived from an EMBL/GenBank/DDBJ whole genome shotgun (WGS) entry which is preliminary data.</text>
</comment>
<dbReference type="Pfam" id="PF12852">
    <property type="entry name" value="Cupin_6"/>
    <property type="match status" value="1"/>
</dbReference>
<dbReference type="Gene3D" id="1.10.10.60">
    <property type="entry name" value="Homeodomain-like"/>
    <property type="match status" value="2"/>
</dbReference>
<evidence type="ECO:0000259" key="4">
    <source>
        <dbReference type="PROSITE" id="PS01124"/>
    </source>
</evidence>